<organism evidence="2 4">
    <name type="scientific">Polarella glacialis</name>
    <name type="common">Dinoflagellate</name>
    <dbReference type="NCBI Taxonomy" id="89957"/>
    <lineage>
        <taxon>Eukaryota</taxon>
        <taxon>Sar</taxon>
        <taxon>Alveolata</taxon>
        <taxon>Dinophyceae</taxon>
        <taxon>Suessiales</taxon>
        <taxon>Suessiaceae</taxon>
        <taxon>Polarella</taxon>
    </lineage>
</organism>
<dbReference type="Proteomes" id="UP000654075">
    <property type="component" value="Unassembled WGS sequence"/>
</dbReference>
<feature type="compositionally biased region" description="Low complexity" evidence="1">
    <location>
        <begin position="83"/>
        <end position="93"/>
    </location>
</feature>
<feature type="region of interest" description="Disordered" evidence="1">
    <location>
        <begin position="9"/>
        <end position="123"/>
    </location>
</feature>
<dbReference type="EMBL" id="CAJNNV010028235">
    <property type="protein sequence ID" value="CAE8623750.1"/>
    <property type="molecule type" value="Genomic_DNA"/>
</dbReference>
<sequence length="123" mass="12992">MVFNFAVDLSKPRKAVQQSGFGDFRAGGSVAGGSGRQQKPQPDTRDEKQKEAPNKAAQAAAQKAAQAAVVEKESDEEEEEEAPAAPADMDVAVNPEASAQGSEVVAEKGTTKEKTDADENQRF</sequence>
<reference evidence="2" key="1">
    <citation type="submission" date="2021-02" db="EMBL/GenBank/DDBJ databases">
        <authorList>
            <person name="Dougan E. K."/>
            <person name="Rhodes N."/>
            <person name="Thang M."/>
            <person name="Chan C."/>
        </authorList>
    </citation>
    <scope>NUCLEOTIDE SEQUENCE</scope>
</reference>
<protein>
    <submittedName>
        <fullName evidence="2">Uncharacterized protein</fullName>
    </submittedName>
</protein>
<evidence type="ECO:0000313" key="4">
    <source>
        <dbReference type="Proteomes" id="UP000654075"/>
    </source>
</evidence>
<feature type="non-terminal residue" evidence="2">
    <location>
        <position position="1"/>
    </location>
</feature>
<evidence type="ECO:0000256" key="1">
    <source>
        <dbReference type="SAM" id="MobiDB-lite"/>
    </source>
</evidence>
<feature type="compositionally biased region" description="Basic and acidic residues" evidence="1">
    <location>
        <begin position="42"/>
        <end position="53"/>
    </location>
</feature>
<dbReference type="EMBL" id="CAJNNW010037490">
    <property type="protein sequence ID" value="CAE8742267.1"/>
    <property type="molecule type" value="Genomic_DNA"/>
</dbReference>
<dbReference type="AlphaFoldDB" id="A0A813GLJ2"/>
<name>A0A813GLJ2_POLGL</name>
<keyword evidence="4" id="KW-1185">Reference proteome</keyword>
<feature type="compositionally biased region" description="Low complexity" evidence="1">
    <location>
        <begin position="54"/>
        <end position="69"/>
    </location>
</feature>
<dbReference type="Proteomes" id="UP000626109">
    <property type="component" value="Unassembled WGS sequence"/>
</dbReference>
<gene>
    <name evidence="2" type="ORF">PGLA1383_LOCUS40986</name>
    <name evidence="3" type="ORF">PGLA2088_LOCUS50895</name>
</gene>
<feature type="compositionally biased region" description="Acidic residues" evidence="1">
    <location>
        <begin position="73"/>
        <end position="82"/>
    </location>
</feature>
<feature type="compositionally biased region" description="Basic and acidic residues" evidence="1">
    <location>
        <begin position="105"/>
        <end position="123"/>
    </location>
</feature>
<evidence type="ECO:0000313" key="3">
    <source>
        <dbReference type="EMBL" id="CAE8742267.1"/>
    </source>
</evidence>
<accession>A0A813GLJ2</accession>
<evidence type="ECO:0000313" key="2">
    <source>
        <dbReference type="EMBL" id="CAE8623750.1"/>
    </source>
</evidence>
<proteinExistence type="predicted"/>
<comment type="caution">
    <text evidence="2">The sequence shown here is derived from an EMBL/GenBank/DDBJ whole genome shotgun (WGS) entry which is preliminary data.</text>
</comment>